<dbReference type="InterPro" id="IPR008883">
    <property type="entry name" value="UEV_N"/>
</dbReference>
<dbReference type="GO" id="GO:0043130">
    <property type="term" value="F:ubiquitin binding"/>
    <property type="evidence" value="ECO:0007669"/>
    <property type="project" value="TreeGrafter"/>
</dbReference>
<keyword evidence="1" id="KW-0175">Coiled coil</keyword>
<dbReference type="InterPro" id="IPR016135">
    <property type="entry name" value="UBQ-conjugating_enzyme/RWD"/>
</dbReference>
<dbReference type="EMBL" id="JAACXV010014560">
    <property type="protein sequence ID" value="KAF7266140.1"/>
    <property type="molecule type" value="Genomic_DNA"/>
</dbReference>
<dbReference type="Pfam" id="PF05743">
    <property type="entry name" value="UEV"/>
    <property type="match status" value="1"/>
</dbReference>
<dbReference type="Gene3D" id="3.10.110.10">
    <property type="entry name" value="Ubiquitin Conjugating Enzyme"/>
    <property type="match status" value="1"/>
</dbReference>
<evidence type="ECO:0000256" key="1">
    <source>
        <dbReference type="SAM" id="Coils"/>
    </source>
</evidence>
<accession>A0A834HWB2</accession>
<protein>
    <recommendedName>
        <fullName evidence="2">UEV domain-containing protein</fullName>
    </recommendedName>
</protein>
<dbReference type="OrthoDB" id="306304at2759"/>
<evidence type="ECO:0000259" key="2">
    <source>
        <dbReference type="PROSITE" id="PS51322"/>
    </source>
</evidence>
<dbReference type="SUPFAM" id="SSF54495">
    <property type="entry name" value="UBC-like"/>
    <property type="match status" value="1"/>
</dbReference>
<comment type="caution">
    <text evidence="3">The sequence shown here is derived from an EMBL/GenBank/DDBJ whole genome shotgun (WGS) entry which is preliminary data.</text>
</comment>
<evidence type="ECO:0000313" key="4">
    <source>
        <dbReference type="Proteomes" id="UP000625711"/>
    </source>
</evidence>
<feature type="coiled-coil region" evidence="1">
    <location>
        <begin position="233"/>
        <end position="312"/>
    </location>
</feature>
<dbReference type="PANTHER" id="PTHR23306:SF3">
    <property type="entry name" value="TUMOR SUPPRESSOR PROTEIN 101"/>
    <property type="match status" value="1"/>
</dbReference>
<dbReference type="GO" id="GO:0015031">
    <property type="term" value="P:protein transport"/>
    <property type="evidence" value="ECO:0007669"/>
    <property type="project" value="InterPro"/>
</dbReference>
<organism evidence="3 4">
    <name type="scientific">Rhynchophorus ferrugineus</name>
    <name type="common">Red palm weevil</name>
    <name type="synonym">Curculio ferrugineus</name>
    <dbReference type="NCBI Taxonomy" id="354439"/>
    <lineage>
        <taxon>Eukaryota</taxon>
        <taxon>Metazoa</taxon>
        <taxon>Ecdysozoa</taxon>
        <taxon>Arthropoda</taxon>
        <taxon>Hexapoda</taxon>
        <taxon>Insecta</taxon>
        <taxon>Pterygota</taxon>
        <taxon>Neoptera</taxon>
        <taxon>Endopterygota</taxon>
        <taxon>Coleoptera</taxon>
        <taxon>Polyphaga</taxon>
        <taxon>Cucujiformia</taxon>
        <taxon>Curculionidae</taxon>
        <taxon>Dryophthorinae</taxon>
        <taxon>Rhynchophorus</taxon>
    </lineage>
</organism>
<dbReference type="Proteomes" id="UP000625711">
    <property type="component" value="Unassembled WGS sequence"/>
</dbReference>
<dbReference type="InterPro" id="IPR052070">
    <property type="entry name" value="ESCRT-I_UEV_domain"/>
</dbReference>
<dbReference type="PANTHER" id="PTHR23306">
    <property type="entry name" value="TUMOR SUSCEPTIBILITY GENE 101 PROTEIN-RELATED"/>
    <property type="match status" value="1"/>
</dbReference>
<evidence type="ECO:0000313" key="3">
    <source>
        <dbReference type="EMBL" id="KAF7266140.1"/>
    </source>
</evidence>
<proteinExistence type="predicted"/>
<reference evidence="3" key="1">
    <citation type="submission" date="2020-08" db="EMBL/GenBank/DDBJ databases">
        <title>Genome sequencing and assembly of the red palm weevil Rhynchophorus ferrugineus.</title>
        <authorList>
            <person name="Dias G.B."/>
            <person name="Bergman C.M."/>
            <person name="Manee M."/>
        </authorList>
    </citation>
    <scope>NUCLEOTIDE SEQUENCE</scope>
    <source>
        <strain evidence="3">AA-2017</strain>
        <tissue evidence="3">Whole larva</tissue>
    </source>
</reference>
<dbReference type="AlphaFoldDB" id="A0A834HWB2"/>
<dbReference type="PROSITE" id="PS51322">
    <property type="entry name" value="UEV"/>
    <property type="match status" value="1"/>
</dbReference>
<gene>
    <name evidence="3" type="ORF">GWI33_020510</name>
</gene>
<name>A0A834HWB2_RHYFE</name>
<dbReference type="GO" id="GO:0000813">
    <property type="term" value="C:ESCRT I complex"/>
    <property type="evidence" value="ECO:0007669"/>
    <property type="project" value="TreeGrafter"/>
</dbReference>
<sequence length="315" mass="35537">MNSADFMRWLNKFYQNPVDIYRDTTNLLNFNQGLALEKDDYTFTDGTMKELINLAGTITTYYKGSPYNVPICVWLLPSYPNDAPISYVKPTSNMCLGVSKFVDPNGRISLPYLDDWIPYKSDLFGLIQVMIATFGETPAVFFKPKSDNSSHVAVAPEATPRTIPATASTSHSRDDTIQMPIPSNPAAIYSPHQYPNPTLPHSAVGNLGPVILPLPQEDATKYEQLRVHLTNAIEDISSKLSRMNEHVQRVQEEVQSLTKKHEEFEDGKVTLKSMFNTMKKEKDDLDRSLSSLKDTEQELKTAIETMKNKDSHNKI</sequence>
<dbReference type="GO" id="GO:0008333">
    <property type="term" value="P:endosome to lysosome transport"/>
    <property type="evidence" value="ECO:0007669"/>
    <property type="project" value="TreeGrafter"/>
</dbReference>
<dbReference type="Gene3D" id="6.10.250.370">
    <property type="match status" value="1"/>
</dbReference>
<feature type="domain" description="UEV" evidence="2">
    <location>
        <begin position="1"/>
        <end position="144"/>
    </location>
</feature>
<keyword evidence="4" id="KW-1185">Reference proteome</keyword>
<dbReference type="CDD" id="cd11685">
    <property type="entry name" value="UEV_TSG101-like"/>
    <property type="match status" value="1"/>
</dbReference>